<dbReference type="InterPro" id="IPR001543">
    <property type="entry name" value="FliN-like_C"/>
</dbReference>
<evidence type="ECO:0000256" key="1">
    <source>
        <dbReference type="ARBA" id="ARBA00009226"/>
    </source>
</evidence>
<dbReference type="Gene3D" id="2.30.330.10">
    <property type="entry name" value="SpoA-like"/>
    <property type="match status" value="1"/>
</dbReference>
<feature type="compositionally biased region" description="Low complexity" evidence="2">
    <location>
        <begin position="38"/>
        <end position="47"/>
    </location>
</feature>
<dbReference type="Proteomes" id="UP000280296">
    <property type="component" value="Unassembled WGS sequence"/>
</dbReference>
<dbReference type="GO" id="GO:0071978">
    <property type="term" value="P:bacterial-type flagellum-dependent swarming motility"/>
    <property type="evidence" value="ECO:0007669"/>
    <property type="project" value="TreeGrafter"/>
</dbReference>
<comment type="similarity">
    <text evidence="1">Belongs to the FliN/MopA/SpaO family.</text>
</comment>
<name>A0A432MK72_9BACT</name>
<comment type="caution">
    <text evidence="4">The sequence shown here is derived from an EMBL/GenBank/DDBJ whole genome shotgun (WGS) entry which is preliminary data.</text>
</comment>
<dbReference type="RefSeq" id="WP_126725342.1">
    <property type="nucleotide sequence ID" value="NZ_RYZH01000017.1"/>
</dbReference>
<feature type="region of interest" description="Disordered" evidence="2">
    <location>
        <begin position="1"/>
        <end position="50"/>
    </location>
</feature>
<evidence type="ECO:0000313" key="4">
    <source>
        <dbReference type="EMBL" id="RUL87814.1"/>
    </source>
</evidence>
<keyword evidence="4" id="KW-0966">Cell projection</keyword>
<keyword evidence="4" id="KW-0969">Cilium</keyword>
<dbReference type="GO" id="GO:0009425">
    <property type="term" value="C:bacterial-type flagellum basal body"/>
    <property type="evidence" value="ECO:0007669"/>
    <property type="project" value="InterPro"/>
</dbReference>
<dbReference type="GO" id="GO:0050918">
    <property type="term" value="P:positive chemotaxis"/>
    <property type="evidence" value="ECO:0007669"/>
    <property type="project" value="TreeGrafter"/>
</dbReference>
<gene>
    <name evidence="4" type="ORF">TsocGM_10675</name>
</gene>
<accession>A0A432MK72</accession>
<reference evidence="4 5" key="2">
    <citation type="submission" date="2019-01" db="EMBL/GenBank/DDBJ databases">
        <title>Tautonia sociabilis, a novel thermotolerant planctomycete of Isosphaeraceae family, isolated from a 4000 m deep subterranean habitat.</title>
        <authorList>
            <person name="Kovaleva O.L."/>
            <person name="Elcheninov A.G."/>
            <person name="Van Heerden E."/>
            <person name="Toshchakov S.V."/>
            <person name="Novikov A."/>
            <person name="Bonch-Osmolovskaya E.A."/>
            <person name="Kublanov I.V."/>
        </authorList>
    </citation>
    <scope>NUCLEOTIDE SEQUENCE [LARGE SCALE GENOMIC DNA]</scope>
    <source>
        <strain evidence="4 5">GM2012</strain>
    </source>
</reference>
<dbReference type="InterPro" id="IPR036429">
    <property type="entry name" value="SpoA-like_sf"/>
</dbReference>
<feature type="compositionally biased region" description="Low complexity" evidence="2">
    <location>
        <begin position="1"/>
        <end position="11"/>
    </location>
</feature>
<dbReference type="OrthoDB" id="9773459at2"/>
<dbReference type="AlphaFoldDB" id="A0A432MK72"/>
<dbReference type="EMBL" id="RYZH01000017">
    <property type="protein sequence ID" value="RUL87814.1"/>
    <property type="molecule type" value="Genomic_DNA"/>
</dbReference>
<dbReference type="SUPFAM" id="SSF101801">
    <property type="entry name" value="Surface presentation of antigens (SPOA)"/>
    <property type="match status" value="1"/>
</dbReference>
<feature type="compositionally biased region" description="Pro residues" evidence="2">
    <location>
        <begin position="353"/>
        <end position="362"/>
    </location>
</feature>
<reference evidence="4 5" key="1">
    <citation type="submission" date="2018-12" db="EMBL/GenBank/DDBJ databases">
        <authorList>
            <person name="Toschakov S.V."/>
        </authorList>
    </citation>
    <scope>NUCLEOTIDE SEQUENCE [LARGE SCALE GENOMIC DNA]</scope>
    <source>
        <strain evidence="4 5">GM2012</strain>
    </source>
</reference>
<dbReference type="GO" id="GO:0003774">
    <property type="term" value="F:cytoskeletal motor activity"/>
    <property type="evidence" value="ECO:0007669"/>
    <property type="project" value="InterPro"/>
</dbReference>
<protein>
    <submittedName>
        <fullName evidence="4">Flagellar motor switch/type III secretory pathway protein</fullName>
    </submittedName>
</protein>
<feature type="region of interest" description="Disordered" evidence="2">
    <location>
        <begin position="308"/>
        <end position="365"/>
    </location>
</feature>
<dbReference type="PRINTS" id="PR00956">
    <property type="entry name" value="FLGMOTORFLIN"/>
</dbReference>
<dbReference type="PANTHER" id="PTHR30034:SF6">
    <property type="entry name" value="YOP PROTEINS TRANSLOCATION PROTEIN Q"/>
    <property type="match status" value="1"/>
</dbReference>
<keyword evidence="4" id="KW-0282">Flagellum</keyword>
<feature type="domain" description="Flagellar motor switch protein FliN-like C-terminal" evidence="3">
    <location>
        <begin position="366"/>
        <end position="432"/>
    </location>
</feature>
<dbReference type="InterPro" id="IPR001172">
    <property type="entry name" value="FliN_T3SS_HrcQb"/>
</dbReference>
<evidence type="ECO:0000313" key="5">
    <source>
        <dbReference type="Proteomes" id="UP000280296"/>
    </source>
</evidence>
<organism evidence="4 5">
    <name type="scientific">Tautonia sociabilis</name>
    <dbReference type="NCBI Taxonomy" id="2080755"/>
    <lineage>
        <taxon>Bacteria</taxon>
        <taxon>Pseudomonadati</taxon>
        <taxon>Planctomycetota</taxon>
        <taxon>Planctomycetia</taxon>
        <taxon>Isosphaerales</taxon>
        <taxon>Isosphaeraceae</taxon>
        <taxon>Tautonia</taxon>
    </lineage>
</organism>
<dbReference type="Pfam" id="PF01052">
    <property type="entry name" value="FliMN_C"/>
    <property type="match status" value="1"/>
</dbReference>
<dbReference type="PANTHER" id="PTHR30034">
    <property type="entry name" value="FLAGELLAR MOTOR SWITCH PROTEIN FLIM"/>
    <property type="match status" value="1"/>
</dbReference>
<sequence>MNPDSPASGPDSDPEGLNPAPRGPSASLLPSADPPGPSSSSAPAVDPLGDLPRIARRHARLAMRLDRAEPSLRPLLDELAALVGQAPLLSRADVIPRASGLRRPGAIAQFGWPRLGTRIGLGIEPALAHAIVDRLLGFERSAPEHRLQVSPVEWGVLGFVVARLLDRLACRPGVLGPWDLYVDRVGPEPFPPDGLGPIVTLAWPLRVPPASGVIRLWVPEVVVALALVDDPEPPPPPGGPDELSRRFGVLTCLGRAEAGTIPLPGGLKTLRVGQSHRIAGGLLQGMPASPRGEVAVILGDAARRWLLPASPVPDSGASRLTVTGPISRRPRPQEASPVPPSVDFHGNDTVAPSGPPSPPASPSPADVPVTLVVELGRLSLPVSRVADLKPGDVLDLARSSSDPIDLTSGGTLVARGELVRLDSALGIRITRVFL</sequence>
<evidence type="ECO:0000259" key="3">
    <source>
        <dbReference type="Pfam" id="PF01052"/>
    </source>
</evidence>
<evidence type="ECO:0000256" key="2">
    <source>
        <dbReference type="SAM" id="MobiDB-lite"/>
    </source>
</evidence>
<keyword evidence="5" id="KW-1185">Reference proteome</keyword>
<proteinExistence type="inferred from homology"/>